<evidence type="ECO:0000313" key="2">
    <source>
        <dbReference type="Proteomes" id="UP001164746"/>
    </source>
</evidence>
<protein>
    <submittedName>
        <fullName evidence="1">Uncharacterized protein</fullName>
    </submittedName>
</protein>
<accession>A0ABY7DIJ3</accession>
<dbReference type="Proteomes" id="UP001164746">
    <property type="component" value="Chromosome 2"/>
</dbReference>
<sequence length="69" mass="7803">MATKGVSFCEADSTTSVFEEILILHINVRLSSTEETDLKERMSEMEALLNRLVTGQGEILKQMQVEDQQ</sequence>
<name>A0ABY7DIJ3_MYAAR</name>
<reference evidence="1" key="1">
    <citation type="submission" date="2022-11" db="EMBL/GenBank/DDBJ databases">
        <title>Centuries of genome instability and evolution in soft-shell clam transmissible cancer (bioRxiv).</title>
        <authorList>
            <person name="Hart S.F.M."/>
            <person name="Yonemitsu M.A."/>
            <person name="Giersch R.M."/>
            <person name="Beal B.F."/>
            <person name="Arriagada G."/>
            <person name="Davis B.W."/>
            <person name="Ostrander E.A."/>
            <person name="Goff S.P."/>
            <person name="Metzger M.J."/>
        </authorList>
    </citation>
    <scope>NUCLEOTIDE SEQUENCE</scope>
    <source>
        <strain evidence="1">MELC-2E11</strain>
        <tissue evidence="1">Siphon/mantle</tissue>
    </source>
</reference>
<proteinExistence type="predicted"/>
<evidence type="ECO:0000313" key="1">
    <source>
        <dbReference type="EMBL" id="WAQ96160.1"/>
    </source>
</evidence>
<dbReference type="EMBL" id="CP111013">
    <property type="protein sequence ID" value="WAQ96160.1"/>
    <property type="molecule type" value="Genomic_DNA"/>
</dbReference>
<gene>
    <name evidence="1" type="ORF">MAR_028850</name>
</gene>
<keyword evidence="2" id="KW-1185">Reference proteome</keyword>
<organism evidence="1 2">
    <name type="scientific">Mya arenaria</name>
    <name type="common">Soft-shell clam</name>
    <dbReference type="NCBI Taxonomy" id="6604"/>
    <lineage>
        <taxon>Eukaryota</taxon>
        <taxon>Metazoa</taxon>
        <taxon>Spiralia</taxon>
        <taxon>Lophotrochozoa</taxon>
        <taxon>Mollusca</taxon>
        <taxon>Bivalvia</taxon>
        <taxon>Autobranchia</taxon>
        <taxon>Heteroconchia</taxon>
        <taxon>Euheterodonta</taxon>
        <taxon>Imparidentia</taxon>
        <taxon>Neoheterodontei</taxon>
        <taxon>Myida</taxon>
        <taxon>Myoidea</taxon>
        <taxon>Myidae</taxon>
        <taxon>Mya</taxon>
    </lineage>
</organism>